<reference evidence="3 4" key="1">
    <citation type="journal article" date="2009" name="Stand. Genomic Sci.">
        <title>Complete genome sequence of Catenulispora acidiphila type strain (ID 139908).</title>
        <authorList>
            <person name="Copeland A."/>
            <person name="Lapidus A."/>
            <person name="Glavina Del Rio T."/>
            <person name="Nolan M."/>
            <person name="Lucas S."/>
            <person name="Chen F."/>
            <person name="Tice H."/>
            <person name="Cheng J.F."/>
            <person name="Bruce D."/>
            <person name="Goodwin L."/>
            <person name="Pitluck S."/>
            <person name="Mikhailova N."/>
            <person name="Pati A."/>
            <person name="Ivanova N."/>
            <person name="Mavromatis K."/>
            <person name="Chen A."/>
            <person name="Palaniappan K."/>
            <person name="Chain P."/>
            <person name="Land M."/>
            <person name="Hauser L."/>
            <person name="Chang Y.J."/>
            <person name="Jeffries C.D."/>
            <person name="Chertkov O."/>
            <person name="Brettin T."/>
            <person name="Detter J.C."/>
            <person name="Han C."/>
            <person name="Ali Z."/>
            <person name="Tindall B.J."/>
            <person name="Goker M."/>
            <person name="Bristow J."/>
            <person name="Eisen J.A."/>
            <person name="Markowitz V."/>
            <person name="Hugenholtz P."/>
            <person name="Kyrpides N.C."/>
            <person name="Klenk H.P."/>
        </authorList>
    </citation>
    <scope>NUCLEOTIDE SEQUENCE [LARGE SCALE GENOMIC DNA]</scope>
    <source>
        <strain evidence="4">DSM 44928 / JCM 14897 / NBRC 102108 / NRRL B-24433 / ID139908</strain>
    </source>
</reference>
<dbReference type="CAZy" id="GH76">
    <property type="family name" value="Glycoside Hydrolase Family 76"/>
</dbReference>
<dbReference type="STRING" id="479433.Caci_6867"/>
<dbReference type="InterPro" id="IPR053169">
    <property type="entry name" value="MUG_Protein"/>
</dbReference>
<dbReference type="SUPFAM" id="SSF48208">
    <property type="entry name" value="Six-hairpin glycosidases"/>
    <property type="match status" value="1"/>
</dbReference>
<accession>C7Q3E1</accession>
<organism evidence="3 4">
    <name type="scientific">Catenulispora acidiphila (strain DSM 44928 / JCM 14897 / NBRC 102108 / NRRL B-24433 / ID139908)</name>
    <dbReference type="NCBI Taxonomy" id="479433"/>
    <lineage>
        <taxon>Bacteria</taxon>
        <taxon>Bacillati</taxon>
        <taxon>Actinomycetota</taxon>
        <taxon>Actinomycetes</taxon>
        <taxon>Catenulisporales</taxon>
        <taxon>Catenulisporaceae</taxon>
        <taxon>Catenulispora</taxon>
    </lineage>
</organism>
<dbReference type="eggNOG" id="COG4833">
    <property type="taxonomic scope" value="Bacteria"/>
</dbReference>
<dbReference type="InterPro" id="IPR000772">
    <property type="entry name" value="Ricin_B_lectin"/>
</dbReference>
<gene>
    <name evidence="3" type="ordered locus">Caci_6867</name>
</gene>
<dbReference type="CAZy" id="CBM13">
    <property type="family name" value="Carbohydrate-Binding Module Family 13"/>
</dbReference>
<dbReference type="RefSeq" id="WP_015795434.1">
    <property type="nucleotide sequence ID" value="NC_013131.1"/>
</dbReference>
<dbReference type="PANTHER" id="PTHR47791">
    <property type="entry name" value="MEIOTICALLY UP-REGULATED GENE 191 PROTEIN"/>
    <property type="match status" value="1"/>
</dbReference>
<keyword evidence="4" id="KW-1185">Reference proteome</keyword>
<dbReference type="Pfam" id="PF03663">
    <property type="entry name" value="Glyco_hydro_76"/>
    <property type="match status" value="1"/>
</dbReference>
<dbReference type="Gene3D" id="1.50.10.20">
    <property type="match status" value="1"/>
</dbReference>
<dbReference type="Pfam" id="PF00652">
    <property type="entry name" value="Ricin_B_lectin"/>
    <property type="match status" value="1"/>
</dbReference>
<dbReference type="InterPro" id="IPR008928">
    <property type="entry name" value="6-hairpin_glycosidase_sf"/>
</dbReference>
<dbReference type="AlphaFoldDB" id="C7Q3E1"/>
<evidence type="ECO:0000259" key="2">
    <source>
        <dbReference type="SMART" id="SM00458"/>
    </source>
</evidence>
<dbReference type="Gene3D" id="2.80.10.50">
    <property type="match status" value="3"/>
</dbReference>
<dbReference type="Proteomes" id="UP000000851">
    <property type="component" value="Chromosome"/>
</dbReference>
<dbReference type="GO" id="GO:0030246">
    <property type="term" value="F:carbohydrate binding"/>
    <property type="evidence" value="ECO:0007669"/>
    <property type="project" value="UniProtKB-KW"/>
</dbReference>
<evidence type="ECO:0000313" key="4">
    <source>
        <dbReference type="Proteomes" id="UP000000851"/>
    </source>
</evidence>
<dbReference type="EMBL" id="CP001700">
    <property type="protein sequence ID" value="ACU75706.1"/>
    <property type="molecule type" value="Genomic_DNA"/>
</dbReference>
<dbReference type="InParanoid" id="C7Q3E1"/>
<protein>
    <submittedName>
        <fullName evidence="3">Ricin B lectin</fullName>
    </submittedName>
</protein>
<dbReference type="CDD" id="cd23451">
    <property type="entry name" value="beta-trefoil_Ricin_laminarinase"/>
    <property type="match status" value="1"/>
</dbReference>
<feature type="domain" description="Ricin B lectin" evidence="2">
    <location>
        <begin position="356"/>
        <end position="479"/>
    </location>
</feature>
<dbReference type="PANTHER" id="PTHR47791:SF1">
    <property type="entry name" value="ENDO MANNANASE, GH76 FAMILY (EUROFUNG)"/>
    <property type="match status" value="1"/>
</dbReference>
<dbReference type="KEGG" id="cai:Caci_6867"/>
<feature type="chain" id="PRO_5002980571" evidence="1">
    <location>
        <begin position="35"/>
        <end position="479"/>
    </location>
</feature>
<evidence type="ECO:0000256" key="1">
    <source>
        <dbReference type="SAM" id="SignalP"/>
    </source>
</evidence>
<dbReference type="SMART" id="SM00458">
    <property type="entry name" value="RICIN"/>
    <property type="match status" value="1"/>
</dbReference>
<dbReference type="HOGENOM" id="CLU_044209_0_0_11"/>
<name>C7Q3E1_CATAD</name>
<dbReference type="GO" id="GO:0005975">
    <property type="term" value="P:carbohydrate metabolic process"/>
    <property type="evidence" value="ECO:0007669"/>
    <property type="project" value="InterPro"/>
</dbReference>
<dbReference type="SUPFAM" id="SSF50370">
    <property type="entry name" value="Ricin B-like lectins"/>
    <property type="match status" value="1"/>
</dbReference>
<keyword evidence="3" id="KW-0430">Lectin</keyword>
<feature type="signal peptide" evidence="1">
    <location>
        <begin position="1"/>
        <end position="34"/>
    </location>
</feature>
<dbReference type="InterPro" id="IPR005198">
    <property type="entry name" value="Glyco_hydro_76"/>
</dbReference>
<keyword evidence="1" id="KW-0732">Signal</keyword>
<dbReference type="InterPro" id="IPR035992">
    <property type="entry name" value="Ricin_B-like_lectins"/>
</dbReference>
<dbReference type="PROSITE" id="PS50231">
    <property type="entry name" value="RICIN_B_LECTIN"/>
    <property type="match status" value="1"/>
</dbReference>
<sequence precursor="true">MKARTGKTRILGAVVTAAALAVSVLIGAAGTASAASPAAIGAAALMKSYDSTTGQIGTGWWNSAVALSTIETYQQTTGDSSYAYAMSGAFAKHQSSNFENEYMDDTGWWALAWVQAYDITGNSAYLQMARTDADYIHGYWDSTCGGGVWWSKAKGYKNAIPNELFLELTADLHNRIPGDTQYLGWAKQEWSWFSGSGMINSSHLVNDGLSSSCKNNNGIAWSYNQGVVLGGLAALSQATGDTSLLTTARQIADAATSSLSQNGVFTESCEPTNCNQDQVSFKGIFVRGLRTLASAAGTSAYDAWFTAQAGSIEAHDTSATGFGVSWAGPIRQLSSSSTASAEDALVAALPGAGTPAGAMKSGIAGKCLDDPKGSSTPGTKAQLWDCNGGSTQQWTVVGQTLRVQGLCLDITGARTANGTLVELWSCNGGANQNWTSANGAVANPATGKCLDVPHSSTTNGTQLQIWDCNGGANQKWILP</sequence>
<proteinExistence type="predicted"/>
<evidence type="ECO:0000313" key="3">
    <source>
        <dbReference type="EMBL" id="ACU75706.1"/>
    </source>
</evidence>